<comment type="catalytic activity">
    <reaction evidence="6">
        <text>4-CDP-2-C-methyl-D-erythritol + ATP = 4-CDP-2-C-methyl-D-erythritol 2-phosphate + ADP + H(+)</text>
        <dbReference type="Rhea" id="RHEA:18437"/>
        <dbReference type="ChEBI" id="CHEBI:15378"/>
        <dbReference type="ChEBI" id="CHEBI:30616"/>
        <dbReference type="ChEBI" id="CHEBI:57823"/>
        <dbReference type="ChEBI" id="CHEBI:57919"/>
        <dbReference type="ChEBI" id="CHEBI:456216"/>
        <dbReference type="EC" id="2.7.1.148"/>
    </reaction>
</comment>
<evidence type="ECO:0000256" key="2">
    <source>
        <dbReference type="ARBA" id="ARBA00022679"/>
    </source>
</evidence>
<dbReference type="GO" id="GO:0019288">
    <property type="term" value="P:isopentenyl diphosphate biosynthetic process, methylerythritol 4-phosphate pathway"/>
    <property type="evidence" value="ECO:0007669"/>
    <property type="project" value="UniProtKB-UniRule"/>
</dbReference>
<feature type="active site" evidence="6">
    <location>
        <position position="132"/>
    </location>
</feature>
<dbReference type="HAMAP" id="MF_00061">
    <property type="entry name" value="IspE"/>
    <property type="match status" value="1"/>
</dbReference>
<keyword evidence="5 6" id="KW-0067">ATP-binding</keyword>
<dbReference type="PANTHER" id="PTHR43527:SF2">
    <property type="entry name" value="4-DIPHOSPHOCYTIDYL-2-C-METHYL-D-ERYTHRITOL KINASE, CHLOROPLASTIC"/>
    <property type="match status" value="1"/>
</dbReference>
<dbReference type="InterPro" id="IPR004424">
    <property type="entry name" value="IspE"/>
</dbReference>
<dbReference type="InterPro" id="IPR020568">
    <property type="entry name" value="Ribosomal_Su5_D2-typ_SF"/>
</dbReference>
<evidence type="ECO:0000256" key="4">
    <source>
        <dbReference type="ARBA" id="ARBA00022777"/>
    </source>
</evidence>
<dbReference type="SUPFAM" id="SSF54211">
    <property type="entry name" value="Ribosomal protein S5 domain 2-like"/>
    <property type="match status" value="1"/>
</dbReference>
<evidence type="ECO:0000256" key="1">
    <source>
        <dbReference type="ARBA" id="ARBA00017473"/>
    </source>
</evidence>
<protein>
    <recommendedName>
        <fullName evidence="1 6">4-diphosphocytidyl-2-C-methyl-D-erythritol kinase</fullName>
        <shortName evidence="6">CMK</shortName>
        <ecNumber evidence="6">2.7.1.148</ecNumber>
    </recommendedName>
    <alternativeName>
        <fullName evidence="6">4-(cytidine-5'-diphospho)-2-C-methyl-D-erythritol kinase</fullName>
    </alternativeName>
</protein>
<keyword evidence="6" id="KW-0414">Isoprene biosynthesis</keyword>
<dbReference type="InterPro" id="IPR036554">
    <property type="entry name" value="GHMP_kinase_C_sf"/>
</dbReference>
<dbReference type="Pfam" id="PF00288">
    <property type="entry name" value="GHMP_kinases_N"/>
    <property type="match status" value="1"/>
</dbReference>
<evidence type="ECO:0000256" key="5">
    <source>
        <dbReference type="ARBA" id="ARBA00022840"/>
    </source>
</evidence>
<keyword evidence="2 6" id="KW-0808">Transferase</keyword>
<evidence type="ECO:0000256" key="3">
    <source>
        <dbReference type="ARBA" id="ARBA00022741"/>
    </source>
</evidence>
<gene>
    <name evidence="6 8" type="primary">ispE</name>
    <name evidence="8" type="ORF">ENL70_03455</name>
</gene>
<feature type="binding site" evidence="6">
    <location>
        <begin position="90"/>
        <end position="100"/>
    </location>
    <ligand>
        <name>ATP</name>
        <dbReference type="ChEBI" id="CHEBI:30616"/>
    </ligand>
</feature>
<dbReference type="InterPro" id="IPR006204">
    <property type="entry name" value="GHMP_kinase_N_dom"/>
</dbReference>
<evidence type="ECO:0000259" key="7">
    <source>
        <dbReference type="Pfam" id="PF00288"/>
    </source>
</evidence>
<dbReference type="PANTHER" id="PTHR43527">
    <property type="entry name" value="4-DIPHOSPHOCYTIDYL-2-C-METHYL-D-ERYTHRITOL KINASE, CHLOROPLASTIC"/>
    <property type="match status" value="1"/>
</dbReference>
<reference evidence="8" key="1">
    <citation type="journal article" date="2020" name="mSystems">
        <title>Genome- and Community-Level Interaction Insights into Carbon Utilization and Element Cycling Functions of Hydrothermarchaeota in Hydrothermal Sediment.</title>
        <authorList>
            <person name="Zhou Z."/>
            <person name="Liu Y."/>
            <person name="Xu W."/>
            <person name="Pan J."/>
            <person name="Luo Z.H."/>
            <person name="Li M."/>
        </authorList>
    </citation>
    <scope>NUCLEOTIDE SEQUENCE [LARGE SCALE GENOMIC DNA]</scope>
    <source>
        <strain evidence="8">SpSt-1019</strain>
    </source>
</reference>
<evidence type="ECO:0000256" key="6">
    <source>
        <dbReference type="HAMAP-Rule" id="MF_00061"/>
    </source>
</evidence>
<comment type="function">
    <text evidence="6">Catalyzes the phosphorylation of the position 2 hydroxy group of 4-diphosphocytidyl-2C-methyl-D-erythritol.</text>
</comment>
<dbReference type="InterPro" id="IPR014721">
    <property type="entry name" value="Ribsml_uS5_D2-typ_fold_subgr"/>
</dbReference>
<keyword evidence="4 6" id="KW-0418">Kinase</keyword>
<comment type="pathway">
    <text evidence="6">Isoprenoid biosynthesis; isopentenyl diphosphate biosynthesis via DXP pathway; isopentenyl diphosphate from 1-deoxy-D-xylulose 5-phosphate: step 3/6.</text>
</comment>
<dbReference type="AlphaFoldDB" id="A0A7C5PE37"/>
<evidence type="ECO:0000313" key="8">
    <source>
        <dbReference type="EMBL" id="HHI65590.1"/>
    </source>
</evidence>
<dbReference type="NCBIfam" id="TIGR00154">
    <property type="entry name" value="ispE"/>
    <property type="match status" value="1"/>
</dbReference>
<proteinExistence type="inferred from homology"/>
<dbReference type="UniPathway" id="UPA00056">
    <property type="reaction ID" value="UER00094"/>
</dbReference>
<dbReference type="Gene3D" id="3.30.70.890">
    <property type="entry name" value="GHMP kinase, C-terminal domain"/>
    <property type="match status" value="1"/>
</dbReference>
<comment type="caution">
    <text evidence="8">The sequence shown here is derived from an EMBL/GenBank/DDBJ whole genome shotgun (WGS) entry which is preliminary data.</text>
</comment>
<comment type="similarity">
    <text evidence="6">Belongs to the GHMP kinase family. IspE subfamily.</text>
</comment>
<dbReference type="PIRSF" id="PIRSF010376">
    <property type="entry name" value="IspE"/>
    <property type="match status" value="1"/>
</dbReference>
<dbReference type="GO" id="GO:0016114">
    <property type="term" value="P:terpenoid biosynthetic process"/>
    <property type="evidence" value="ECO:0007669"/>
    <property type="project" value="UniProtKB-UniRule"/>
</dbReference>
<feature type="domain" description="GHMP kinase N-terminal" evidence="7">
    <location>
        <begin position="62"/>
        <end position="140"/>
    </location>
</feature>
<dbReference type="SUPFAM" id="SSF55060">
    <property type="entry name" value="GHMP Kinase, C-terminal domain"/>
    <property type="match status" value="1"/>
</dbReference>
<keyword evidence="3 6" id="KW-0547">Nucleotide-binding</keyword>
<dbReference type="GO" id="GO:0050515">
    <property type="term" value="F:4-(cytidine 5'-diphospho)-2-C-methyl-D-erythritol kinase activity"/>
    <property type="evidence" value="ECO:0007669"/>
    <property type="project" value="UniProtKB-UniRule"/>
</dbReference>
<dbReference type="EMBL" id="DRUY01000117">
    <property type="protein sequence ID" value="HHI65590.1"/>
    <property type="molecule type" value="Genomic_DNA"/>
</dbReference>
<sequence length="277" mass="31272">MIFTIKAFAKVNLSLDIIGKYPDGYHEIVSVFHSIELFDLLTLRPICKKNLILDSNIKIENNILQKIWDYISSKYDIKSGLYVNLEKNIPLMSGLGGGSSDASAFLYAINLIFSLGLSRKDLVNLSINFGSDMAYFLYGGMCLVEGRGERVTKLKEYLKEKIILVLPKKGISTSFAYDLYDKNSKTTDYTEGFFEGRKSGFIKTGNIFEDLILPLDPDLKKIKEVLNENCEWNLMSGSGSAFYAKTKKIDTIREKLSGKARVIVSSFKPLELELIEF</sequence>
<organism evidence="8">
    <name type="scientific">Thermodesulfobium narugense</name>
    <dbReference type="NCBI Taxonomy" id="184064"/>
    <lineage>
        <taxon>Bacteria</taxon>
        <taxon>Pseudomonadati</taxon>
        <taxon>Thermodesulfobiota</taxon>
        <taxon>Thermodesulfobiia</taxon>
        <taxon>Thermodesulfobiales</taxon>
        <taxon>Thermodesulfobiaceae</taxon>
        <taxon>Thermodesulfobium</taxon>
    </lineage>
</organism>
<name>A0A7C5PE37_9BACT</name>
<accession>A0A7C5PE37</accession>
<feature type="active site" evidence="6">
    <location>
        <position position="10"/>
    </location>
</feature>
<dbReference type="Gene3D" id="3.30.230.10">
    <property type="match status" value="1"/>
</dbReference>
<dbReference type="GO" id="GO:0005524">
    <property type="term" value="F:ATP binding"/>
    <property type="evidence" value="ECO:0007669"/>
    <property type="project" value="UniProtKB-UniRule"/>
</dbReference>
<dbReference type="EC" id="2.7.1.148" evidence="6"/>